<proteinExistence type="predicted"/>
<evidence type="ECO:0000313" key="4">
    <source>
        <dbReference type="EMBL" id="VDO92461.1"/>
    </source>
</evidence>
<name>A0A183IB87_9BILA</name>
<dbReference type="EMBL" id="UZAM01006649">
    <property type="protein sequence ID" value="VDO92461.1"/>
    <property type="molecule type" value="Genomic_DNA"/>
</dbReference>
<sequence>MLRSVKWKFLKSINEISGPYLLHFAVDKLSRRASHQLHRRYLENDTTCLTKQKKEQCRVTLETLKNDVDSTPSISKLLSIITPSTSSETDETTAKAVVSSVSHTLVHGLNPEEEEKLLPDIDAISLQPTASHSTLFDTSRHTITDVFTSATVSAEETRLTTPVIMEVTTAPQIRETILSTTYKKVPKLIECPGGDCFDGHASIEAVDEEELFMQMSKKPPTSVDEFTTKISPKYRNLVEEEPFVEEASTGTPFEHVTLPFSEELRDRSNEVETVTTSGGLGERGDSGGGGCRDSNDTCAFWASMGECEKNPFWMKPNCQRSCNSCNVLVEDVDKIPSREGCINTHVLCQFWKTLGECESNPDWMREFCALSCDACNERESSLPHEHLNTN</sequence>
<gene>
    <name evidence="4" type="ORF">SBAD_LOCUS881</name>
</gene>
<keyword evidence="1" id="KW-1015">Disulfide bond</keyword>
<evidence type="ECO:0000313" key="6">
    <source>
        <dbReference type="WBParaSite" id="SBAD_0000090401-mRNA-1"/>
    </source>
</evidence>
<dbReference type="WBParaSite" id="SBAD_0000090401-mRNA-1">
    <property type="protein sequence ID" value="SBAD_0000090401-mRNA-1"/>
    <property type="gene ID" value="SBAD_0000090401"/>
</dbReference>
<dbReference type="OrthoDB" id="5920234at2759"/>
<feature type="domain" description="ShKT" evidence="3">
    <location>
        <begin position="291"/>
        <end position="325"/>
    </location>
</feature>
<feature type="domain" description="ShKT" evidence="3">
    <location>
        <begin position="341"/>
        <end position="375"/>
    </location>
</feature>
<evidence type="ECO:0000259" key="3">
    <source>
        <dbReference type="PROSITE" id="PS51670"/>
    </source>
</evidence>
<reference evidence="6" key="1">
    <citation type="submission" date="2016-06" db="UniProtKB">
        <authorList>
            <consortium name="WormBaseParasite"/>
        </authorList>
    </citation>
    <scope>IDENTIFICATION</scope>
</reference>
<evidence type="ECO:0000313" key="5">
    <source>
        <dbReference type="Proteomes" id="UP000270296"/>
    </source>
</evidence>
<dbReference type="PROSITE" id="PS51670">
    <property type="entry name" value="SHKT"/>
    <property type="match status" value="2"/>
</dbReference>
<feature type="disulfide bond" evidence="1">
    <location>
        <begin position="291"/>
        <end position="325"/>
    </location>
</feature>
<reference evidence="4 5" key="2">
    <citation type="submission" date="2018-11" db="EMBL/GenBank/DDBJ databases">
        <authorList>
            <consortium name="Pathogen Informatics"/>
        </authorList>
    </citation>
    <scope>NUCLEOTIDE SEQUENCE [LARGE SCALE GENOMIC DNA]</scope>
</reference>
<keyword evidence="5" id="KW-1185">Reference proteome</keyword>
<feature type="region of interest" description="Disordered" evidence="2">
    <location>
        <begin position="264"/>
        <end position="288"/>
    </location>
</feature>
<comment type="caution">
    <text evidence="1">Lacks conserved residue(s) required for the propagation of feature annotation.</text>
</comment>
<dbReference type="InterPro" id="IPR003582">
    <property type="entry name" value="ShKT_dom"/>
</dbReference>
<evidence type="ECO:0000256" key="1">
    <source>
        <dbReference type="PROSITE-ProRule" id="PRU01005"/>
    </source>
</evidence>
<protein>
    <submittedName>
        <fullName evidence="6">ShKT domain-containing protein</fullName>
    </submittedName>
</protein>
<feature type="disulfide bond" evidence="1">
    <location>
        <begin position="341"/>
        <end position="375"/>
    </location>
</feature>
<dbReference type="Pfam" id="PF01549">
    <property type="entry name" value="ShK"/>
    <property type="match status" value="2"/>
</dbReference>
<dbReference type="SMART" id="SM00254">
    <property type="entry name" value="ShKT"/>
    <property type="match status" value="2"/>
</dbReference>
<accession>A0A183IB87</accession>
<feature type="compositionally biased region" description="Gly residues" evidence="2">
    <location>
        <begin position="278"/>
        <end position="288"/>
    </location>
</feature>
<dbReference type="Proteomes" id="UP000270296">
    <property type="component" value="Unassembled WGS sequence"/>
</dbReference>
<dbReference type="AlphaFoldDB" id="A0A183IB87"/>
<evidence type="ECO:0000256" key="2">
    <source>
        <dbReference type="SAM" id="MobiDB-lite"/>
    </source>
</evidence>
<organism evidence="6">
    <name type="scientific">Soboliphyme baturini</name>
    <dbReference type="NCBI Taxonomy" id="241478"/>
    <lineage>
        <taxon>Eukaryota</taxon>
        <taxon>Metazoa</taxon>
        <taxon>Ecdysozoa</taxon>
        <taxon>Nematoda</taxon>
        <taxon>Enoplea</taxon>
        <taxon>Dorylaimia</taxon>
        <taxon>Dioctophymatida</taxon>
        <taxon>Dioctophymatoidea</taxon>
        <taxon>Soboliphymatidae</taxon>
        <taxon>Soboliphyme</taxon>
    </lineage>
</organism>